<dbReference type="RefSeq" id="WP_183897077.1">
    <property type="nucleotide sequence ID" value="NZ_JACIDV010000009.1"/>
</dbReference>
<feature type="region of interest" description="Disordered" evidence="2">
    <location>
        <begin position="129"/>
        <end position="159"/>
    </location>
</feature>
<comment type="caution">
    <text evidence="3">The sequence shown here is derived from an EMBL/GenBank/DDBJ whole genome shotgun (WGS) entry which is preliminary data.</text>
</comment>
<name>A0A7W6CEQ9_9HYPH</name>
<sequence>MSQIQIICSKPGIRRNGIENPASAIYPADRWTPEQLQAFKADPAFIVQEVGSGGVKLTGVDFDTAVAAEVQKQVEGITSALQTSFNAKVAEAATERVANLQADHDNALDALGKKLEAAEAEILILKAAPAPAPTTAPVSDASGTEPVAEPEKAKTAPKK</sequence>
<evidence type="ECO:0000256" key="2">
    <source>
        <dbReference type="SAM" id="MobiDB-lite"/>
    </source>
</evidence>
<proteinExistence type="predicted"/>
<dbReference type="EMBL" id="JACIDV010000009">
    <property type="protein sequence ID" value="MBB3947220.1"/>
    <property type="molecule type" value="Genomic_DNA"/>
</dbReference>
<feature type="compositionally biased region" description="Basic and acidic residues" evidence="2">
    <location>
        <begin position="149"/>
        <end position="159"/>
    </location>
</feature>
<dbReference type="AlphaFoldDB" id="A0A7W6CEQ9"/>
<dbReference type="SUPFAM" id="SSF160059">
    <property type="entry name" value="PriA/YqbF domain"/>
    <property type="match status" value="1"/>
</dbReference>
<evidence type="ECO:0008006" key="5">
    <source>
        <dbReference type="Google" id="ProtNLM"/>
    </source>
</evidence>
<dbReference type="Proteomes" id="UP000565286">
    <property type="component" value="Unassembled WGS sequence"/>
</dbReference>
<gene>
    <name evidence="3" type="ORF">GGQ73_003186</name>
</gene>
<protein>
    <recommendedName>
        <fullName evidence="5">Mu-like prophage FluMu N-terminal domain-containing protein</fullName>
    </recommendedName>
</protein>
<reference evidence="3 4" key="1">
    <citation type="submission" date="2020-08" db="EMBL/GenBank/DDBJ databases">
        <title>Genomic Encyclopedia of Type Strains, Phase IV (KMG-IV): sequencing the most valuable type-strain genomes for metagenomic binning, comparative biology and taxonomic classification.</title>
        <authorList>
            <person name="Goeker M."/>
        </authorList>
    </citation>
    <scope>NUCLEOTIDE SEQUENCE [LARGE SCALE GENOMIC DNA]</scope>
    <source>
        <strain evidence="3 4">DSM 26438</strain>
    </source>
</reference>
<keyword evidence="1" id="KW-0175">Coiled coil</keyword>
<evidence type="ECO:0000313" key="4">
    <source>
        <dbReference type="Proteomes" id="UP000565286"/>
    </source>
</evidence>
<evidence type="ECO:0000313" key="3">
    <source>
        <dbReference type="EMBL" id="MBB3947220.1"/>
    </source>
</evidence>
<organism evidence="3 4">
    <name type="scientific">Rhizobium skierniewicense</name>
    <dbReference type="NCBI Taxonomy" id="984260"/>
    <lineage>
        <taxon>Bacteria</taxon>
        <taxon>Pseudomonadati</taxon>
        <taxon>Pseudomonadota</taxon>
        <taxon>Alphaproteobacteria</taxon>
        <taxon>Hyphomicrobiales</taxon>
        <taxon>Rhizobiaceae</taxon>
        <taxon>Rhizobium/Agrobacterium group</taxon>
        <taxon>Rhizobium</taxon>
    </lineage>
</organism>
<evidence type="ECO:0000256" key="1">
    <source>
        <dbReference type="SAM" id="Coils"/>
    </source>
</evidence>
<keyword evidence="4" id="KW-1185">Reference proteome</keyword>
<accession>A0A7W6CEQ9</accession>
<feature type="coiled-coil region" evidence="1">
    <location>
        <begin position="90"/>
        <end position="128"/>
    </location>
</feature>